<dbReference type="AlphaFoldDB" id="A0A9X1IJR5"/>
<dbReference type="RefSeq" id="WP_226614348.1">
    <property type="nucleotide sequence ID" value="NZ_JAJAQI010000097.1"/>
</dbReference>
<keyword evidence="2" id="KW-1185">Reference proteome</keyword>
<gene>
    <name evidence="1" type="ORF">LHA35_27370</name>
</gene>
<dbReference type="Proteomes" id="UP001139311">
    <property type="component" value="Unassembled WGS sequence"/>
</dbReference>
<dbReference type="EMBL" id="JAJAQI010000097">
    <property type="protein sequence ID" value="MCB4825434.1"/>
    <property type="molecule type" value="Genomic_DNA"/>
</dbReference>
<evidence type="ECO:0000313" key="1">
    <source>
        <dbReference type="EMBL" id="MCB4825434.1"/>
    </source>
</evidence>
<comment type="caution">
    <text evidence="1">The sequence shown here is derived from an EMBL/GenBank/DDBJ whole genome shotgun (WGS) entry which is preliminary data.</text>
</comment>
<organism evidence="1 2">
    <name type="scientific">Roseicella aerolata</name>
    <dbReference type="NCBI Taxonomy" id="2883479"/>
    <lineage>
        <taxon>Bacteria</taxon>
        <taxon>Pseudomonadati</taxon>
        <taxon>Pseudomonadota</taxon>
        <taxon>Alphaproteobacteria</taxon>
        <taxon>Acetobacterales</taxon>
        <taxon>Roseomonadaceae</taxon>
        <taxon>Roseicella</taxon>
    </lineage>
</organism>
<reference evidence="1" key="1">
    <citation type="submission" date="2021-10" db="EMBL/GenBank/DDBJ databases">
        <title>Roseicella aerolatum sp. nov., isolated from aerosols of e-waste dismantling site.</title>
        <authorList>
            <person name="Qin T."/>
        </authorList>
    </citation>
    <scope>NUCLEOTIDE SEQUENCE</scope>
    <source>
        <strain evidence="1">GB24</strain>
    </source>
</reference>
<name>A0A9X1IJR5_9PROT</name>
<protein>
    <submittedName>
        <fullName evidence="1">Uncharacterized protein</fullName>
    </submittedName>
</protein>
<accession>A0A9X1IJR5</accession>
<sequence length="88" mass="9451">MGLLCVGEGLGWLPWLPAGACPGPAALLEHQGREAADPAARVNTGVAASASPTLSATICYDRYDRFPPQRRLMIAVHYRSARAEAFWV</sequence>
<evidence type="ECO:0000313" key="2">
    <source>
        <dbReference type="Proteomes" id="UP001139311"/>
    </source>
</evidence>
<proteinExistence type="predicted"/>